<sequence>MYMNKSVVYLFVSVFFLFTSCEYRLGENFMDFEKWQADSVAMSVDFYGPFIHDLENKIFVVEHSGNAACQISPLLGFEVEKQIVRIGEMEWESDGTRCDFMLDVDLIPNGSYELSCEVFARTNNGTVAGQVGAERYVEKRSWPLKINARTESEFSLRHRVNEEGLIEIFWEVDGALRAGFDHYQIEFSTIDENAHSTYITQRSDFDKCFYADKRYAGEKGVYKVYIYFKSEADRPRSLGSLDLEQAEPEVQVEYMKEDRIRLSWTYPYHSAVDVVYGGEIVAEKVTDGIAEFSLAGQEVRVVELRFSPVGDWGYKNANYSFNLENCPNI</sequence>
<accession>A0AA37K8I1</accession>
<evidence type="ECO:0000313" key="1">
    <source>
        <dbReference type="EMBL" id="GKH72129.1"/>
    </source>
</evidence>
<reference evidence="1" key="1">
    <citation type="submission" date="2022-01" db="EMBL/GenBank/DDBJ databases">
        <title>Novel bile acid biosynthetic pathways are enriched in the microbiome of centenarians.</title>
        <authorList>
            <person name="Sato Y."/>
            <person name="Atarashi K."/>
            <person name="Plichta R.D."/>
            <person name="Arai Y."/>
            <person name="Sasajima S."/>
            <person name="Kearney M.S."/>
            <person name="Suda W."/>
            <person name="Takeshita K."/>
            <person name="Sasaki T."/>
            <person name="Okamoto S."/>
            <person name="Skelly N.A."/>
            <person name="Okamura Y."/>
            <person name="Vlamakis H."/>
            <person name="Li Y."/>
            <person name="Tanoue T."/>
            <person name="Takei H."/>
            <person name="Nittono H."/>
            <person name="Narushima S."/>
            <person name="Irie J."/>
            <person name="Itoh H."/>
            <person name="Moriya K."/>
            <person name="Sugiura Y."/>
            <person name="Suematsu M."/>
            <person name="Moritoki N."/>
            <person name="Shibata S."/>
            <person name="Littman R.D."/>
            <person name="Fischbach A.M."/>
            <person name="Uwamino Y."/>
            <person name="Inoue T."/>
            <person name="Honda A."/>
            <person name="Hattori M."/>
            <person name="Murai T."/>
            <person name="Xavier J.R."/>
            <person name="Hirose N."/>
            <person name="Honda K."/>
        </authorList>
    </citation>
    <scope>NUCLEOTIDE SEQUENCE</scope>
    <source>
        <strain evidence="1">CE91-St3</strain>
    </source>
</reference>
<dbReference type="EMBL" id="BQNZ01000001">
    <property type="protein sequence ID" value="GKH72129.1"/>
    <property type="molecule type" value="Genomic_DNA"/>
</dbReference>
<dbReference type="AlphaFoldDB" id="A0AA37K8I1"/>
<dbReference type="PROSITE" id="PS51257">
    <property type="entry name" value="PROKAR_LIPOPROTEIN"/>
    <property type="match status" value="1"/>
</dbReference>
<protein>
    <submittedName>
        <fullName evidence="1">Uncharacterized protein</fullName>
    </submittedName>
</protein>
<dbReference type="Proteomes" id="UP001055114">
    <property type="component" value="Unassembled WGS sequence"/>
</dbReference>
<name>A0AA37K8I1_9BACT</name>
<comment type="caution">
    <text evidence="1">The sequence shown here is derived from an EMBL/GenBank/DDBJ whole genome shotgun (WGS) entry which is preliminary data.</text>
</comment>
<gene>
    <name evidence="1" type="ORF">CE91St3_19920</name>
</gene>
<proteinExistence type="predicted"/>
<evidence type="ECO:0000313" key="2">
    <source>
        <dbReference type="Proteomes" id="UP001055114"/>
    </source>
</evidence>
<organism evidence="1 2">
    <name type="scientific">Parabacteroides merdae</name>
    <dbReference type="NCBI Taxonomy" id="46503"/>
    <lineage>
        <taxon>Bacteria</taxon>
        <taxon>Pseudomonadati</taxon>
        <taxon>Bacteroidota</taxon>
        <taxon>Bacteroidia</taxon>
        <taxon>Bacteroidales</taxon>
        <taxon>Tannerellaceae</taxon>
        <taxon>Parabacteroides</taxon>
    </lineage>
</organism>